<protein>
    <submittedName>
        <fullName evidence="1">GIY-YIG nuclease family protein</fullName>
    </submittedName>
</protein>
<sequence>MRSEEKKAAVAAYKERKTAAGIYLLRCEPSGQRWVGRATDLGSIENRLRFTLRHRSHTHRGLQAAWDAHGPEAFRLEELERLDEESLAYVRDRLLKERLGHWLAKLGAEAI</sequence>
<dbReference type="Proteomes" id="UP000619295">
    <property type="component" value="Unassembled WGS sequence"/>
</dbReference>
<gene>
    <name evidence="1" type="ORF">IED13_05915</name>
</gene>
<dbReference type="Gene3D" id="3.40.1440.10">
    <property type="entry name" value="GIY-YIG endonuclease"/>
    <property type="match status" value="1"/>
</dbReference>
<dbReference type="AlphaFoldDB" id="A0A927E5M4"/>
<dbReference type="EMBL" id="JACXWY010000003">
    <property type="protein sequence ID" value="MBD3845223.1"/>
    <property type="molecule type" value="Genomic_DNA"/>
</dbReference>
<evidence type="ECO:0000313" key="1">
    <source>
        <dbReference type="EMBL" id="MBD3845223.1"/>
    </source>
</evidence>
<keyword evidence="2" id="KW-1185">Reference proteome</keyword>
<dbReference type="InterPro" id="IPR035901">
    <property type="entry name" value="GIY-YIG_endonuc_sf"/>
</dbReference>
<organism evidence="1 2">
    <name type="scientific">Bosea spartocytisi</name>
    <dbReference type="NCBI Taxonomy" id="2773451"/>
    <lineage>
        <taxon>Bacteria</taxon>
        <taxon>Pseudomonadati</taxon>
        <taxon>Pseudomonadota</taxon>
        <taxon>Alphaproteobacteria</taxon>
        <taxon>Hyphomicrobiales</taxon>
        <taxon>Boseaceae</taxon>
        <taxon>Bosea</taxon>
    </lineage>
</organism>
<name>A0A927E5M4_9HYPH</name>
<reference evidence="1" key="1">
    <citation type="submission" date="2020-09" db="EMBL/GenBank/DDBJ databases">
        <title>Bosea spartocytisi sp. nov. a root nodule endophyte of Spartocytisus supranubius in the high mountain ecosystem fo the Teide National Park (Canary Islands, Spain).</title>
        <authorList>
            <person name="Pulido-Suarez L."/>
            <person name="Peix A."/>
            <person name="Igual J.M."/>
            <person name="Socas-Perez N."/>
            <person name="Velazquez E."/>
            <person name="Flores-Felix J.D."/>
            <person name="Leon-Barrios M."/>
        </authorList>
    </citation>
    <scope>NUCLEOTIDE SEQUENCE</scope>
    <source>
        <strain evidence="1">SSUT16</strain>
    </source>
</reference>
<dbReference type="RefSeq" id="WP_112761507.1">
    <property type="nucleotide sequence ID" value="NZ_JACXWY010000003.1"/>
</dbReference>
<dbReference type="CDD" id="cd10451">
    <property type="entry name" value="GIY-YIG_LuxR_like"/>
    <property type="match status" value="1"/>
</dbReference>
<comment type="caution">
    <text evidence="1">The sequence shown here is derived from an EMBL/GenBank/DDBJ whole genome shotgun (WGS) entry which is preliminary data.</text>
</comment>
<accession>A0A927E5M4</accession>
<dbReference type="SUPFAM" id="SSF82771">
    <property type="entry name" value="GIY-YIG endonuclease"/>
    <property type="match status" value="1"/>
</dbReference>
<evidence type="ECO:0000313" key="2">
    <source>
        <dbReference type="Proteomes" id="UP000619295"/>
    </source>
</evidence>
<proteinExistence type="predicted"/>